<accession>A0ABP2XD89</accession>
<dbReference type="Proteomes" id="UP000016064">
    <property type="component" value="Unassembled WGS sequence"/>
</dbReference>
<dbReference type="Pfam" id="PF04101">
    <property type="entry name" value="Glyco_tran_28_C"/>
    <property type="match status" value="1"/>
</dbReference>
<dbReference type="InterPro" id="IPR007235">
    <property type="entry name" value="Glyco_trans_28_C"/>
</dbReference>
<dbReference type="EMBL" id="APJW01000003">
    <property type="protein sequence ID" value="EQM62421.1"/>
    <property type="molecule type" value="Genomic_DNA"/>
</dbReference>
<name>A0ABP2XD89_9CHLA</name>
<evidence type="ECO:0000313" key="5">
    <source>
        <dbReference type="EMBL" id="EQM62421.1"/>
    </source>
</evidence>
<dbReference type="PANTHER" id="PTHR21015">
    <property type="entry name" value="UDP-N-ACETYLGLUCOSAMINE--N-ACETYLMURAMYL-(PENTAPEPTIDE) PYROPHOSPHORYL-UNDECAPRENOL N-ACETYLGLUCOSAMINE TRANSFERASE 1"/>
    <property type="match status" value="1"/>
</dbReference>
<evidence type="ECO:0000256" key="1">
    <source>
        <dbReference type="ARBA" id="ARBA00022676"/>
    </source>
</evidence>
<gene>
    <name evidence="5" type="ORF">H359_0956</name>
</gene>
<evidence type="ECO:0000259" key="3">
    <source>
        <dbReference type="Pfam" id="PF03033"/>
    </source>
</evidence>
<sequence>MFIEEGVEILLLGKGLERHPNLSQNSSIPHKEIPSGLPVLSHPIRSISQIASLLSGYRKACREFVNYQPDITIGFGSYHSLPVLLAALRNKIPIFLHEQNLIPGKVNKLFSRFARGVGLSFRAASEHFPCRAEEVSLPRRKYAQVNCFVKDFSQLSPKICVVGGSQGAKVLNTIVPPALATVSKQYGNLCVYHITGMKNPTEPIQLLYDRLGIPAYVKNFEGDMLSVLQSSDLVISRAGATILDEILWAQVPSVLVPYPGAYGHQEENAKFLAYTLGAGSMLLQKQLSKESLATNVLLALDSQTIQNRRQALQIYNKKKVAKSFYQFICECL</sequence>
<dbReference type="InterPro" id="IPR004276">
    <property type="entry name" value="GlycoTrans_28_N"/>
</dbReference>
<proteinExistence type="predicted"/>
<evidence type="ECO:0000256" key="2">
    <source>
        <dbReference type="ARBA" id="ARBA00022679"/>
    </source>
</evidence>
<reference evidence="5 6" key="1">
    <citation type="submission" date="2013-07" db="EMBL/GenBank/DDBJ databases">
        <title>Isolation of a new Chlamydia species from the feral Sacred Ibis (Threskiornis aethiopicus): Chlamydia ibidis.</title>
        <authorList>
            <person name="Vorimore F."/>
            <person name="Hsia R.-C."/>
            <person name="Huot-Creasy H."/>
            <person name="Bastian S."/>
            <person name="Deruyter L."/>
            <person name="Passet A."/>
            <person name="Sachse K."/>
            <person name="Bavoil P."/>
            <person name="Myers G."/>
            <person name="Laroucau K."/>
        </authorList>
    </citation>
    <scope>NUCLEOTIDE SEQUENCE [LARGE SCALE GENOMIC DNA]</scope>
    <source>
        <strain evidence="5 6">10-1398/6</strain>
    </source>
</reference>
<evidence type="ECO:0000313" key="6">
    <source>
        <dbReference type="Proteomes" id="UP000016064"/>
    </source>
</evidence>
<dbReference type="Pfam" id="PF03033">
    <property type="entry name" value="Glyco_transf_28"/>
    <property type="match status" value="1"/>
</dbReference>
<protein>
    <submittedName>
        <fullName evidence="5">Glycosyltransferase family 28 N-terminal domain protein</fullName>
    </submittedName>
</protein>
<evidence type="ECO:0000259" key="4">
    <source>
        <dbReference type="Pfam" id="PF04101"/>
    </source>
</evidence>
<keyword evidence="1" id="KW-0328">Glycosyltransferase</keyword>
<feature type="domain" description="Glycosyl transferase family 28 C-terminal" evidence="4">
    <location>
        <begin position="159"/>
        <end position="321"/>
    </location>
</feature>
<dbReference type="Gene3D" id="3.40.50.2000">
    <property type="entry name" value="Glycogen Phosphorylase B"/>
    <property type="match status" value="2"/>
</dbReference>
<keyword evidence="2" id="KW-0808">Transferase</keyword>
<dbReference type="SUPFAM" id="SSF53756">
    <property type="entry name" value="UDP-Glycosyltransferase/glycogen phosphorylase"/>
    <property type="match status" value="1"/>
</dbReference>
<keyword evidence="6" id="KW-1185">Reference proteome</keyword>
<comment type="caution">
    <text evidence="5">The sequence shown here is derived from an EMBL/GenBank/DDBJ whole genome shotgun (WGS) entry which is preliminary data.</text>
</comment>
<dbReference type="PANTHER" id="PTHR21015:SF22">
    <property type="entry name" value="GLYCOSYLTRANSFERASE"/>
    <property type="match status" value="1"/>
</dbReference>
<feature type="domain" description="Glycosyltransferase family 28 N-terminal" evidence="3">
    <location>
        <begin position="3"/>
        <end position="117"/>
    </location>
</feature>
<organism evidence="5 6">
    <name type="scientific">Chlamydia ibidis 10-1398/6</name>
    <dbReference type="NCBI Taxonomy" id="1046581"/>
    <lineage>
        <taxon>Bacteria</taxon>
        <taxon>Pseudomonadati</taxon>
        <taxon>Chlamydiota</taxon>
        <taxon>Chlamydiia</taxon>
        <taxon>Chlamydiales</taxon>
        <taxon>Chlamydiaceae</taxon>
        <taxon>Chlamydia/Chlamydophila group</taxon>
        <taxon>Chlamydia</taxon>
    </lineage>
</organism>
<dbReference type="CDD" id="cd03785">
    <property type="entry name" value="GT28_MurG"/>
    <property type="match status" value="1"/>
</dbReference>